<comment type="similarity">
    <text evidence="1">Belongs to the isochorismatase family.</text>
</comment>
<name>A0A2N8LBP7_9STRE</name>
<dbReference type="InterPro" id="IPR000868">
    <property type="entry name" value="Isochorismatase-like_dom"/>
</dbReference>
<organism evidence="4 5">
    <name type="scientific">Streptococcus penaeicida</name>
    <dbReference type="NCBI Taxonomy" id="1765960"/>
    <lineage>
        <taxon>Bacteria</taxon>
        <taxon>Bacillati</taxon>
        <taxon>Bacillota</taxon>
        <taxon>Bacilli</taxon>
        <taxon>Lactobacillales</taxon>
        <taxon>Streptococcaceae</taxon>
        <taxon>Streptococcus</taxon>
    </lineage>
</organism>
<accession>A0A2N8LBP7</accession>
<gene>
    <name evidence="4" type="ORF">AT575_06815</name>
</gene>
<dbReference type="InterPro" id="IPR036380">
    <property type="entry name" value="Isochorismatase-like_sf"/>
</dbReference>
<dbReference type="EMBL" id="LOCM01000024">
    <property type="protein sequence ID" value="PND47587.1"/>
    <property type="molecule type" value="Genomic_DNA"/>
</dbReference>
<evidence type="ECO:0000259" key="3">
    <source>
        <dbReference type="Pfam" id="PF00857"/>
    </source>
</evidence>
<dbReference type="InterPro" id="IPR050272">
    <property type="entry name" value="Isochorismatase-like_hydrls"/>
</dbReference>
<comment type="caution">
    <text evidence="4">The sequence shown here is derived from an EMBL/GenBank/DDBJ whole genome shotgun (WGS) entry which is preliminary data.</text>
</comment>
<dbReference type="CDD" id="cd01014">
    <property type="entry name" value="nicotinamidase_related"/>
    <property type="match status" value="1"/>
</dbReference>
<keyword evidence="2" id="KW-0378">Hydrolase</keyword>
<dbReference type="RefSeq" id="WP_102777718.1">
    <property type="nucleotide sequence ID" value="NZ_CBCSGP010000005.1"/>
</dbReference>
<dbReference type="AlphaFoldDB" id="A0A2N8LBP7"/>
<dbReference type="PANTHER" id="PTHR43540">
    <property type="entry name" value="PEROXYUREIDOACRYLATE/UREIDOACRYLATE AMIDOHYDROLASE-RELATED"/>
    <property type="match status" value="1"/>
</dbReference>
<evidence type="ECO:0000313" key="4">
    <source>
        <dbReference type="EMBL" id="PND47587.1"/>
    </source>
</evidence>
<dbReference type="PANTHER" id="PTHR43540:SF14">
    <property type="entry name" value="ISOCHORISMATASE"/>
    <property type="match status" value="1"/>
</dbReference>
<feature type="domain" description="Isochorismatase-like" evidence="3">
    <location>
        <begin position="4"/>
        <end position="136"/>
    </location>
</feature>
<evidence type="ECO:0000256" key="2">
    <source>
        <dbReference type="ARBA" id="ARBA00022801"/>
    </source>
</evidence>
<sequence>MKEALIIIDVQEQLIAEKTYQYETFLNQIGQVIDWARQSEREIIFVRHQDDFLIPDTKDWQIAKPIEPMQDELVFDKTFNSAFKGTDLENYLNNKGIKNVILVGMQTEYCIDATVKVAFEKGFKVTIPSVLHTTTDNSWMTAQETIAFYQAMWHGRYGQVISLQELMK</sequence>
<dbReference type="OrthoDB" id="9785724at2"/>
<protein>
    <recommendedName>
        <fullName evidence="3">Isochorismatase-like domain-containing protein</fullName>
    </recommendedName>
</protein>
<proteinExistence type="inferred from homology"/>
<evidence type="ECO:0000256" key="1">
    <source>
        <dbReference type="ARBA" id="ARBA00006336"/>
    </source>
</evidence>
<dbReference type="Proteomes" id="UP000235963">
    <property type="component" value="Unassembled WGS sequence"/>
</dbReference>
<keyword evidence="5" id="KW-1185">Reference proteome</keyword>
<dbReference type="GO" id="GO:0016787">
    <property type="term" value="F:hydrolase activity"/>
    <property type="evidence" value="ECO:0007669"/>
    <property type="project" value="UniProtKB-KW"/>
</dbReference>
<reference evidence="4 5" key="1">
    <citation type="submission" date="2015-12" db="EMBL/GenBank/DDBJ databases">
        <title>Streptococcus penaeicida sp. nov.</title>
        <authorList>
            <person name="Gomez-Gil B."/>
            <person name="Morales-Covarrubias M."/>
        </authorList>
    </citation>
    <scope>NUCLEOTIDE SEQUENCE [LARGE SCALE GENOMIC DNA]</scope>
    <source>
        <strain evidence="4 5">CAIM 1838</strain>
    </source>
</reference>
<dbReference type="Pfam" id="PF00857">
    <property type="entry name" value="Isochorismatase"/>
    <property type="match status" value="1"/>
</dbReference>
<dbReference type="Gene3D" id="3.40.50.850">
    <property type="entry name" value="Isochorismatase-like"/>
    <property type="match status" value="1"/>
</dbReference>
<dbReference type="SUPFAM" id="SSF52499">
    <property type="entry name" value="Isochorismatase-like hydrolases"/>
    <property type="match status" value="1"/>
</dbReference>
<evidence type="ECO:0000313" key="5">
    <source>
        <dbReference type="Proteomes" id="UP000235963"/>
    </source>
</evidence>